<dbReference type="PANTHER" id="PTHR32089:SF112">
    <property type="entry name" value="LYSOZYME-LIKE PROTEIN-RELATED"/>
    <property type="match status" value="1"/>
</dbReference>
<dbReference type="CDD" id="cd11386">
    <property type="entry name" value="MCP_signal"/>
    <property type="match status" value="1"/>
</dbReference>
<dbReference type="CDD" id="cd06225">
    <property type="entry name" value="HAMP"/>
    <property type="match status" value="1"/>
</dbReference>
<dbReference type="PROSITE" id="PS50885">
    <property type="entry name" value="HAMP"/>
    <property type="match status" value="2"/>
</dbReference>
<evidence type="ECO:0000259" key="7">
    <source>
        <dbReference type="PROSITE" id="PS50192"/>
    </source>
</evidence>
<dbReference type="InterPro" id="IPR004090">
    <property type="entry name" value="Chemotax_Me-accpt_rcpt"/>
</dbReference>
<dbReference type="PRINTS" id="PR00260">
    <property type="entry name" value="CHEMTRNSDUCR"/>
</dbReference>
<dbReference type="PROSITE" id="PS50192">
    <property type="entry name" value="T_SNARE"/>
    <property type="match status" value="1"/>
</dbReference>
<feature type="transmembrane region" description="Helical" evidence="5">
    <location>
        <begin position="192"/>
        <end position="211"/>
    </location>
</feature>
<dbReference type="Pfam" id="PF00015">
    <property type="entry name" value="MCPsignal"/>
    <property type="match status" value="1"/>
</dbReference>
<dbReference type="InterPro" id="IPR003660">
    <property type="entry name" value="HAMP_dom"/>
</dbReference>
<comment type="similarity">
    <text evidence="4">Belongs to the methyl-accepting chemotaxis (MCP) protein family.</text>
</comment>
<dbReference type="EMBL" id="UOGG01000178">
    <property type="protein sequence ID" value="VAX31914.1"/>
    <property type="molecule type" value="Genomic_DNA"/>
</dbReference>
<organism evidence="9">
    <name type="scientific">hydrothermal vent metagenome</name>
    <dbReference type="NCBI Taxonomy" id="652676"/>
    <lineage>
        <taxon>unclassified sequences</taxon>
        <taxon>metagenomes</taxon>
        <taxon>ecological metagenomes</taxon>
    </lineage>
</organism>
<evidence type="ECO:0000256" key="3">
    <source>
        <dbReference type="ARBA" id="ARBA00023224"/>
    </source>
</evidence>
<feature type="domain" description="HAMP" evidence="8">
    <location>
        <begin position="560"/>
        <end position="612"/>
    </location>
</feature>
<dbReference type="GO" id="GO:0005886">
    <property type="term" value="C:plasma membrane"/>
    <property type="evidence" value="ECO:0007669"/>
    <property type="project" value="UniProtKB-SubCell"/>
</dbReference>
<evidence type="ECO:0000256" key="1">
    <source>
        <dbReference type="ARBA" id="ARBA00004429"/>
    </source>
</evidence>
<dbReference type="GO" id="GO:0006935">
    <property type="term" value="P:chemotaxis"/>
    <property type="evidence" value="ECO:0007669"/>
    <property type="project" value="InterPro"/>
</dbReference>
<evidence type="ECO:0000259" key="8">
    <source>
        <dbReference type="PROSITE" id="PS50885"/>
    </source>
</evidence>
<dbReference type="SMART" id="SM00304">
    <property type="entry name" value="HAMP"/>
    <property type="match status" value="2"/>
</dbReference>
<dbReference type="InterPro" id="IPR000727">
    <property type="entry name" value="T_SNARE_dom"/>
</dbReference>
<keyword evidence="5" id="KW-0472">Membrane</keyword>
<keyword evidence="2" id="KW-0997">Cell inner membrane</keyword>
<dbReference type="Gene3D" id="6.10.340.10">
    <property type="match status" value="1"/>
</dbReference>
<feature type="domain" description="Methyl-accepting transducer" evidence="6">
    <location>
        <begin position="617"/>
        <end position="860"/>
    </location>
</feature>
<evidence type="ECO:0000259" key="6">
    <source>
        <dbReference type="PROSITE" id="PS50111"/>
    </source>
</evidence>
<dbReference type="Gene3D" id="3.30.450.20">
    <property type="entry name" value="PAS domain"/>
    <property type="match status" value="2"/>
</dbReference>
<reference evidence="9" key="1">
    <citation type="submission" date="2018-06" db="EMBL/GenBank/DDBJ databases">
        <authorList>
            <person name="Zhirakovskaya E."/>
        </authorList>
    </citation>
    <scope>NUCLEOTIDE SEQUENCE</scope>
</reference>
<accession>A0A3B1D6Z2</accession>
<proteinExistence type="inferred from homology"/>
<feature type="domain" description="T-SNARE coiled-coil homology" evidence="7">
    <location>
        <begin position="776"/>
        <end position="838"/>
    </location>
</feature>
<dbReference type="PROSITE" id="PS50111">
    <property type="entry name" value="CHEMOTAXIS_TRANSDUC_2"/>
    <property type="match status" value="1"/>
</dbReference>
<evidence type="ECO:0000256" key="4">
    <source>
        <dbReference type="ARBA" id="ARBA00029447"/>
    </source>
</evidence>
<evidence type="ECO:0000256" key="5">
    <source>
        <dbReference type="SAM" id="Phobius"/>
    </source>
</evidence>
<keyword evidence="5" id="KW-0812">Transmembrane</keyword>
<keyword evidence="2" id="KW-1003">Cell membrane</keyword>
<dbReference type="SUPFAM" id="SSF158472">
    <property type="entry name" value="HAMP domain-like"/>
    <property type="match status" value="1"/>
</dbReference>
<dbReference type="PANTHER" id="PTHR32089">
    <property type="entry name" value="METHYL-ACCEPTING CHEMOTAXIS PROTEIN MCPB"/>
    <property type="match status" value="1"/>
</dbReference>
<evidence type="ECO:0000256" key="2">
    <source>
        <dbReference type="ARBA" id="ARBA00022519"/>
    </source>
</evidence>
<dbReference type="SMART" id="SM00283">
    <property type="entry name" value="MA"/>
    <property type="match status" value="1"/>
</dbReference>
<dbReference type="InterPro" id="IPR004089">
    <property type="entry name" value="MCPsignal_dom"/>
</dbReference>
<name>A0A3B1D6Z2_9ZZZZ</name>
<keyword evidence="3" id="KW-0807">Transducer</keyword>
<dbReference type="GO" id="GO:0007165">
    <property type="term" value="P:signal transduction"/>
    <property type="evidence" value="ECO:0007669"/>
    <property type="project" value="UniProtKB-KW"/>
</dbReference>
<sequence>MLNFFKDLKVGQKIGLGFFLVALILLVTIVVTMYQTGKSGAITHRVVDLRVPTTQASLMMLNGMNHSLAALRGWMLLGKDKFKTERATAWTEEIEPSMQRLKDFSVRWTDPSNIEKLKIIEEKLGDFRRLQAETEAIANTLDNRPALKILPQAASRAFAIKEQLEGMIASQNNLLAMDMDATAGASATLKNILWMLMLLGIAACAFLGFYITRVVSVPVRKIALVAKQLVAGNLKQEHLAIDSKDELGMLGEVFNQMLDQWKNYIRSSEEILAGKRNSISAGFEGAFESSLQRMLEHAREKQETEAEAMKVGAFVENAPINIMYADTDLVLQYMNPASEKTLKTLEQYLPDRVENLIGQSIDILHKNPAHQRKILSDPKNLPHQANIQLGPETLDLLVSPIYDKDKNYIGAMVSWEVITEKLAMESRAAQLNSMMENAPINIMYAGADLVLQYMNPASAKTLKTLEQYLPDRVDNLVGQSIDIFHKNPAHQRNILSDPKNLPHQANIQLGPETLDLLVSPIYDKGKNYVGAMVTWSVISEKLAAEQKAREMQERELELSKELQEKVDSILIVVDAATEGDLTQEIKVRGEDAIGLLGEGLSRFFNNLQNIIGRIGQTAVTVGSSAEELSSTSQLLAGGAEETSAQANVVSVASEQVNANVQTVASGTEEMTTSIKEIAESATKAARVAGSAVEVAEKTNATVMKLGVSSEEIGQVIKVITSIAEQTNLLALNATIEAARAGEAGKGFAVVANEVKELANQTAKATEDISEKIQTIQSDTKDSVEAIAEIAEVINNINDISNTIAGAVEEQTATTNEISRNVGDAATGTTEIADNIAGVAEAAKQTTQAANDSQTAATELSKMASDLQGIVSQFTLKESSRAAKEKVLVGE</sequence>
<feature type="transmembrane region" description="Helical" evidence="5">
    <location>
        <begin position="14"/>
        <end position="34"/>
    </location>
</feature>
<keyword evidence="5" id="KW-1133">Transmembrane helix</keyword>
<comment type="subcellular location">
    <subcellularLocation>
        <location evidence="1">Cell inner membrane</location>
        <topology evidence="1">Multi-pass membrane protein</topology>
    </subcellularLocation>
</comment>
<feature type="domain" description="HAMP" evidence="8">
    <location>
        <begin position="213"/>
        <end position="266"/>
    </location>
</feature>
<evidence type="ECO:0000313" key="9">
    <source>
        <dbReference type="EMBL" id="VAX31914.1"/>
    </source>
</evidence>
<gene>
    <name evidence="9" type="ORF">MNBD_NITROSPINAE05-92</name>
</gene>
<dbReference type="Pfam" id="PF00672">
    <property type="entry name" value="HAMP"/>
    <property type="match status" value="1"/>
</dbReference>
<protein>
    <submittedName>
        <fullName evidence="9">Methyl-accepting chemotaxis sensor/transducer protein</fullName>
    </submittedName>
</protein>
<dbReference type="Gene3D" id="1.10.287.950">
    <property type="entry name" value="Methyl-accepting chemotaxis protein"/>
    <property type="match status" value="1"/>
</dbReference>
<dbReference type="GO" id="GO:0004888">
    <property type="term" value="F:transmembrane signaling receptor activity"/>
    <property type="evidence" value="ECO:0007669"/>
    <property type="project" value="InterPro"/>
</dbReference>
<dbReference type="SUPFAM" id="SSF58104">
    <property type="entry name" value="Methyl-accepting chemotaxis protein (MCP) signaling domain"/>
    <property type="match status" value="1"/>
</dbReference>
<dbReference type="AlphaFoldDB" id="A0A3B1D6Z2"/>